<keyword evidence="9" id="KW-0067">ATP-binding</keyword>
<evidence type="ECO:0000256" key="6">
    <source>
        <dbReference type="ARBA" id="ARBA00022691"/>
    </source>
</evidence>
<dbReference type="GO" id="GO:0005524">
    <property type="term" value="F:ATP binding"/>
    <property type="evidence" value="ECO:0007669"/>
    <property type="project" value="UniProtKB-KW"/>
</dbReference>
<organism evidence="22">
    <name type="scientific">little skate bornavirus</name>
    <dbReference type="NCBI Taxonomy" id="3055759"/>
    <lineage>
        <taxon>Viruses</taxon>
        <taxon>Riboviria</taxon>
        <taxon>Orthornavirae</taxon>
        <taxon>Negarnaviricota</taxon>
        <taxon>Haploviricotina</taxon>
        <taxon>Monjiviricetes</taxon>
        <taxon>Mononegavirales</taxon>
        <taxon>Bornaviridae</taxon>
        <taxon>Cartilovirus</taxon>
        <taxon>Cartilovirus plani</taxon>
    </lineage>
</organism>
<evidence type="ECO:0000256" key="18">
    <source>
        <dbReference type="ARBA" id="ARBA00047332"/>
    </source>
</evidence>
<evidence type="ECO:0000256" key="3">
    <source>
        <dbReference type="ARBA" id="ARBA00022484"/>
    </source>
</evidence>
<sequence length="1725" mass="192729">MTTYRTDQTLKSPLLGTEVVYCLSGTSPLHHHKCINSVILNKPLIPSQDYYKVFLSHYRPPGRVRPLDIGSISALIWKVVARTWSAPEKLQEKISDRIKLIPSNPVVLSILEKHLELQEIITNVSFSQHQIIKDIEFGDLRLSFYQSLVLVDLPTKEQCLITYNHFLAVADTVKSQVLLVIGALVEDAIEKWNIPMLGYVTDFIKFVTQGALRCEHDTYFAGLKSIYSLAQGYVLKHHNKVIKDNFYMVTEEAVGTLSSDLAKMVYKLAAREPVMALELFSVQKAFFFPEIKLKEGVEQQFTRMRRSPELALGLSDFGEVLLGVFRAEYIQGYIRKHAKWPPVKFLSHVRKNVLRAHSTSEWMEPRTWTYSDFSAVELQRQDFVFDMDPDLSDIITDKSIIENKRKWTYEFNRAAYRSKHGSSLNHIDDDPGHKRLIKAYLSGCLDDIPSLIKDYSDGNIHSEDLIAVLVPKEKELKVKGRYFSKQSLKTRIYQVLCELNLKKSIMPLLRTHSMTTGSTQLAHILDKISMRLQRQDAFVINLDYESWCNAFRPEIQMPLCGELDRMFGSGAIYQVGCYIPLATTFLVQDRFNAPRQHEDQDPVEDSETCVHGTLSMGEGMRQKLWTILTGCAELLTLQEMGLNGQVLGQGDNQTLLVMTPHHVDKNLLKTALIERIELNAKKMGHVLKPDECWASDTLYEYGKKMYFKSAPVSNFLKIFSRITDSTGEIFPNIYARLSCLSSSCLSAAQADHTPWPALIASIVAHVLELHILLPRSITKNIQLMCAIALVGPILGGLPSPATLPAVMFRGTADPLTFQLALLQHAIHAGVSSSEIHRVTKIITPSSPSIMALISDPTCLNLIQLRRPERILREWIESSLSEMTESSKLLSLLNMGLTDKAEVLAEDLFSMTPKFPRLMSYLFSNANVAYGLSMIDKFQKSSTIISISQGINMRSLVEESHEFKKKVIKSIEAPNKCGLNILDYLSGCTVHCADRLRFDTWGVKLEGTTFPFIGEQFSMSTCIEPEEIANSILFSIPVTLHSSDITRRGQYPLYLGSRTFVKVNRGAITGLPSGRLGAMSENLVSIYDWLRLRSGALGQNIKTLLDVMISEKGINIPELPIISGGTLTHRLPCANDDRTGLSGSMNLISTHARFTTDFMSNYAKSQDDYTLHFQSAFIYGMNTLSGQLHTGTLNAGTYYLTLSCPTCTSLITEEGFTLTRQPQYQGTPFMVTRAEECDMEDIPRVIIDPSVLSAQLLGADIAHSLYLESRNLVSILDLGQSPLHLERLSIGHLSPLPGRVIILNLWYCIGLKRVNQSVFGKYLKTLISTPSVSPTLKWLTRLFAALEDQSQLVSVVSSISPVVIPGLQYGSAREVLAAKVVSALFTHSAKVHNILSGAMGGTVHDWSAGCPYTLDTALGMAKADKPISSVVPLDMKRTNEYIICDCYAHNTLSLIMSENTYEAQLFKALICVLKPELVVVSTSVPINVIADICHVTKCIINSGGDATYVENVLSFDLCNAVRMNLNIGYSLVRLTSAMFYLTCSQDDAPKGSYLVSENVDMRPICPCDSVWTVCITRDGNAIDLSACGCLPVEGGIGELCPSLFPCTDHVYETLSDEAETLYDSLTSRTWMQVSMHGDTDWARKVSSMSCTEEMVLSLHRYLVLIRMMEGRDVRSCQSYYLRAFGRVASLSMRPPGRRIHCQFLTLVLLPKVGAPTGGRRLYSHLL</sequence>
<evidence type="ECO:0000313" key="22">
    <source>
        <dbReference type="EMBL" id="DBA13183.1"/>
    </source>
</evidence>
<dbReference type="InterPro" id="IPR026890">
    <property type="entry name" value="Mononeg_mRNAcap"/>
</dbReference>
<evidence type="ECO:0000256" key="14">
    <source>
        <dbReference type="ARBA" id="ARBA00024494"/>
    </source>
</evidence>
<feature type="domain" description="RdRp catalytic" evidence="21">
    <location>
        <begin position="536"/>
        <end position="709"/>
    </location>
</feature>
<evidence type="ECO:0000256" key="2">
    <source>
        <dbReference type="ARBA" id="ARBA00012494"/>
    </source>
</evidence>
<evidence type="ECO:0000256" key="8">
    <source>
        <dbReference type="ARBA" id="ARBA00022741"/>
    </source>
</evidence>
<keyword evidence="10" id="KW-0946">Virion</keyword>
<dbReference type="GO" id="GO:0003968">
    <property type="term" value="F:RNA-directed RNA polymerase activity"/>
    <property type="evidence" value="ECO:0007669"/>
    <property type="project" value="UniProtKB-KW"/>
</dbReference>
<proteinExistence type="predicted"/>
<evidence type="ECO:0000256" key="4">
    <source>
        <dbReference type="ARBA" id="ARBA00022664"/>
    </source>
</evidence>
<dbReference type="PROSITE" id="PS50526">
    <property type="entry name" value="RDRP_SSRNA_NEG_NONSEG"/>
    <property type="match status" value="1"/>
</dbReference>
<keyword evidence="3" id="KW-0696">RNA-directed RNA polymerase</keyword>
<evidence type="ECO:0000256" key="16">
    <source>
        <dbReference type="ARBA" id="ARBA00030436"/>
    </source>
</evidence>
<evidence type="ECO:0000256" key="19">
    <source>
        <dbReference type="ARBA" id="ARBA00047370"/>
    </source>
</evidence>
<accession>A0AA48P904</accession>
<keyword evidence="11" id="KW-0693">Viral RNA replication</keyword>
<keyword evidence="4" id="KW-0507">mRNA processing</keyword>
<comment type="subcellular location">
    <subcellularLocation>
        <location evidence="1">Virion</location>
    </subcellularLocation>
</comment>
<dbReference type="Pfam" id="PF14318">
    <property type="entry name" value="Mononeg_mRNAcap"/>
    <property type="match status" value="1"/>
</dbReference>
<comment type="catalytic activity">
    <reaction evidence="15">
        <text>a 5'-end (5'-triphosphoguanosine)-(2'-O-methyladenylyl)-adenylyl-cytidylyl-adenosine in mRNA + S-adenosyl-L-methionine = a 5'-end (N(7)-methyl 5'-triphosphoguanosine)-(2'-O-methyladenylyl)-adenylyl-cytidylyl-adenosine in mRNA + S-adenosyl-L-homocysteine</text>
        <dbReference type="Rhea" id="RHEA:65440"/>
        <dbReference type="Rhea" id="RHEA-COMP:16798"/>
        <dbReference type="Rhea" id="RHEA-COMP:16801"/>
        <dbReference type="ChEBI" id="CHEBI:57856"/>
        <dbReference type="ChEBI" id="CHEBI:59789"/>
        <dbReference type="ChEBI" id="CHEBI:156482"/>
        <dbReference type="ChEBI" id="CHEBI:156483"/>
    </reaction>
</comment>
<evidence type="ECO:0000256" key="17">
    <source>
        <dbReference type="ARBA" id="ARBA00031012"/>
    </source>
</evidence>
<evidence type="ECO:0000256" key="9">
    <source>
        <dbReference type="ARBA" id="ARBA00022840"/>
    </source>
</evidence>
<evidence type="ECO:0000259" key="21">
    <source>
        <dbReference type="PROSITE" id="PS50526"/>
    </source>
</evidence>
<dbReference type="EMBL" id="BK063518">
    <property type="protein sequence ID" value="DBA13183.1"/>
    <property type="molecule type" value="Viral_cRNA"/>
</dbReference>
<keyword evidence="7" id="KW-0548">Nucleotidyltransferase</keyword>
<comment type="catalytic activity">
    <reaction evidence="14">
        <text>a 5'-end triphospho-adenylyl-adenylyl-cytidylyl-adenosine in mRNA + GDP + H(+) = a 5'-end (5'-triphosphoguanosine)-adenylyl-adenylyl-cytidylyl-adenosine in mRNA + diphosphate</text>
        <dbReference type="Rhea" id="RHEA:65436"/>
        <dbReference type="Rhea" id="RHEA-COMP:16797"/>
        <dbReference type="Rhea" id="RHEA-COMP:16799"/>
        <dbReference type="ChEBI" id="CHEBI:15378"/>
        <dbReference type="ChEBI" id="CHEBI:33019"/>
        <dbReference type="ChEBI" id="CHEBI:58189"/>
        <dbReference type="ChEBI" id="CHEBI:156484"/>
        <dbReference type="ChEBI" id="CHEBI:156503"/>
        <dbReference type="EC" id="2.7.7.88"/>
    </reaction>
</comment>
<name>A0AA48P904_9MONO</name>
<evidence type="ECO:0000256" key="10">
    <source>
        <dbReference type="ARBA" id="ARBA00022844"/>
    </source>
</evidence>
<reference evidence="22" key="1">
    <citation type="journal article" date="2023" name="bioRxiv">
        <title>Diving Deep into Fish Bornaviruses: Uncovering Hidden Diversity and Transcriptional Strategies through Comprehensive Data Mining.</title>
        <authorList>
            <person name="Eshak M."/>
            <person name="Rubbenstroth D."/>
            <person name="Beer M."/>
            <person name="Pfaff F."/>
        </authorList>
    </citation>
    <scope>NUCLEOTIDE SEQUENCE</scope>
    <source>
        <strain evidence="22">AoL</strain>
    </source>
</reference>
<keyword evidence="13" id="KW-0511">Multifunctional enzyme</keyword>
<dbReference type="GO" id="GO:0044423">
    <property type="term" value="C:virion component"/>
    <property type="evidence" value="ECO:0007669"/>
    <property type="project" value="UniProtKB-KW"/>
</dbReference>
<evidence type="ECO:0000256" key="12">
    <source>
        <dbReference type="ARBA" id="ARBA00023042"/>
    </source>
</evidence>
<evidence type="ECO:0000256" key="20">
    <source>
        <dbReference type="ARBA" id="ARBA00048548"/>
    </source>
</evidence>
<comment type="catalytic activity">
    <reaction evidence="19">
        <text>a 5'-end (5'-triphosphoguanosine)-adenylyl-adenylyl-cytidylyl-adenosine in mRNA + 2 S-adenosyl-L-methionine = a 5'-end (N(7)-methyl 5'-triphosphoguanosine)-(2'-O-methyladenylyl)-adenylyl-cytidylyl-adenosine in mRNA + 2 S-adenosyl-L-homocysteine + H(+)</text>
        <dbReference type="Rhea" id="RHEA:65376"/>
        <dbReference type="Rhea" id="RHEA-COMP:16797"/>
        <dbReference type="Rhea" id="RHEA-COMP:16798"/>
        <dbReference type="ChEBI" id="CHEBI:15378"/>
        <dbReference type="ChEBI" id="CHEBI:57856"/>
        <dbReference type="ChEBI" id="CHEBI:59789"/>
        <dbReference type="ChEBI" id="CHEBI:156483"/>
        <dbReference type="ChEBI" id="CHEBI:156484"/>
        <dbReference type="EC" id="2.1.1.375"/>
    </reaction>
</comment>
<keyword evidence="12" id="KW-0506">mRNA capping</keyword>
<keyword evidence="8" id="KW-0547">Nucleotide-binding</keyword>
<keyword evidence="6" id="KW-0949">S-adenosyl-L-methionine</keyword>
<evidence type="ECO:0000256" key="15">
    <source>
        <dbReference type="ARBA" id="ARBA00024499"/>
    </source>
</evidence>
<dbReference type="InterPro" id="IPR014023">
    <property type="entry name" value="Mononeg_RNA_pol_cat"/>
</dbReference>
<evidence type="ECO:0000256" key="5">
    <source>
        <dbReference type="ARBA" id="ARBA00022679"/>
    </source>
</evidence>
<evidence type="ECO:0000256" key="7">
    <source>
        <dbReference type="ARBA" id="ARBA00022695"/>
    </source>
</evidence>
<dbReference type="Pfam" id="PF00946">
    <property type="entry name" value="Mononeg_RNA_pol"/>
    <property type="match status" value="1"/>
</dbReference>
<comment type="catalytic activity">
    <reaction evidence="18">
        <text>a 5'-end (5'-triphosphoguanosine)-adenylyl-adenylyl-cytidylyl-adenosine in mRNA + S-adenosyl-L-methionine = a 5'-end (5'-triphosphoguanosine)-(2'-O-methyladenylyl)-adenylyl-cytidylyl-adenosine in mRNA + S-adenosyl-L-homocysteine + H(+)</text>
        <dbReference type="Rhea" id="RHEA:65380"/>
        <dbReference type="Rhea" id="RHEA-COMP:16797"/>
        <dbReference type="Rhea" id="RHEA-COMP:16801"/>
        <dbReference type="ChEBI" id="CHEBI:15378"/>
        <dbReference type="ChEBI" id="CHEBI:57856"/>
        <dbReference type="ChEBI" id="CHEBI:59789"/>
        <dbReference type="ChEBI" id="CHEBI:156482"/>
        <dbReference type="ChEBI" id="CHEBI:156484"/>
    </reaction>
</comment>
<evidence type="ECO:0000256" key="1">
    <source>
        <dbReference type="ARBA" id="ARBA00004328"/>
    </source>
</evidence>
<evidence type="ECO:0000256" key="11">
    <source>
        <dbReference type="ARBA" id="ARBA00022953"/>
    </source>
</evidence>
<protein>
    <recommendedName>
        <fullName evidence="2">RNA-directed RNA polymerase</fullName>
        <ecNumber evidence="2">2.7.7.48</ecNumber>
    </recommendedName>
    <alternativeName>
        <fullName evidence="17">Replicase</fullName>
    </alternativeName>
    <alternativeName>
        <fullName evidence="16">Transcriptase</fullName>
    </alternativeName>
</protein>
<keyword evidence="5" id="KW-0808">Transferase</keyword>
<dbReference type="GO" id="GO:0004482">
    <property type="term" value="F:mRNA 5'-cap (guanine-N7-)-methyltransferase activity"/>
    <property type="evidence" value="ECO:0007669"/>
    <property type="project" value="InterPro"/>
</dbReference>
<dbReference type="EC" id="2.7.7.48" evidence="2"/>
<evidence type="ECO:0000256" key="13">
    <source>
        <dbReference type="ARBA" id="ARBA00023268"/>
    </source>
</evidence>
<comment type="catalytic activity">
    <reaction evidence="20">
        <text>GTP + H2O = GDP + phosphate + H(+)</text>
        <dbReference type="Rhea" id="RHEA:19669"/>
        <dbReference type="ChEBI" id="CHEBI:15377"/>
        <dbReference type="ChEBI" id="CHEBI:15378"/>
        <dbReference type="ChEBI" id="CHEBI:37565"/>
        <dbReference type="ChEBI" id="CHEBI:43474"/>
        <dbReference type="ChEBI" id="CHEBI:58189"/>
    </reaction>
</comment>
<gene>
    <name evidence="22" type="primary">L</name>
</gene>